<dbReference type="Proteomes" id="UP000324800">
    <property type="component" value="Unassembled WGS sequence"/>
</dbReference>
<proteinExistence type="predicted"/>
<organism evidence="1 2">
    <name type="scientific">Streblomastix strix</name>
    <dbReference type="NCBI Taxonomy" id="222440"/>
    <lineage>
        <taxon>Eukaryota</taxon>
        <taxon>Metamonada</taxon>
        <taxon>Preaxostyla</taxon>
        <taxon>Oxymonadida</taxon>
        <taxon>Streblomastigidae</taxon>
        <taxon>Streblomastix</taxon>
    </lineage>
</organism>
<gene>
    <name evidence="1" type="ORF">EZS28_001994</name>
</gene>
<protein>
    <submittedName>
        <fullName evidence="1">Uncharacterized protein</fullName>
    </submittedName>
</protein>
<comment type="caution">
    <text evidence="1">The sequence shown here is derived from an EMBL/GenBank/DDBJ whole genome shotgun (WGS) entry which is preliminary data.</text>
</comment>
<name>A0A5J4X5J7_9EUKA</name>
<sequence length="227" mass="25372">MLLLKADKSELIDSYSKVEDDDLLALKINVADIIDSYSKIDDGALLLLKANVADIIDSYFKTEDDALLLLKANVADIVDSYSKKEDDVLLLLKADKIQLIDSHSKSETYTRDEVCTKSDDDALLLLKADKSELIVSYFKTETETLLDAQADKTFLANYVDLTSAQTISGQNNSEQQEVRDIATGKSKAQVFTTQKELNDLMAIQDNVAKLVIGDNLYIVDKELIDYW</sequence>
<dbReference type="AlphaFoldDB" id="A0A5J4X5J7"/>
<evidence type="ECO:0000313" key="2">
    <source>
        <dbReference type="Proteomes" id="UP000324800"/>
    </source>
</evidence>
<accession>A0A5J4X5J7</accession>
<dbReference type="EMBL" id="SNRW01000228">
    <property type="protein sequence ID" value="KAA6402481.1"/>
    <property type="molecule type" value="Genomic_DNA"/>
</dbReference>
<evidence type="ECO:0000313" key="1">
    <source>
        <dbReference type="EMBL" id="KAA6402481.1"/>
    </source>
</evidence>
<reference evidence="1 2" key="1">
    <citation type="submission" date="2019-03" db="EMBL/GenBank/DDBJ databases">
        <title>Single cell metagenomics reveals metabolic interactions within the superorganism composed of flagellate Streblomastix strix and complex community of Bacteroidetes bacteria on its surface.</title>
        <authorList>
            <person name="Treitli S.C."/>
            <person name="Kolisko M."/>
            <person name="Husnik F."/>
            <person name="Keeling P."/>
            <person name="Hampl V."/>
        </authorList>
    </citation>
    <scope>NUCLEOTIDE SEQUENCE [LARGE SCALE GENOMIC DNA]</scope>
    <source>
        <strain evidence="1">ST1C</strain>
    </source>
</reference>